<feature type="chain" id="PRO_5043713809" evidence="3">
    <location>
        <begin position="28"/>
        <end position="99"/>
    </location>
</feature>
<keyword evidence="5" id="KW-1185">Reference proteome</keyword>
<evidence type="ECO:0000313" key="4">
    <source>
        <dbReference type="EnsemblMetazoa" id="PPAI002570-PA"/>
    </source>
</evidence>
<reference evidence="4" key="1">
    <citation type="submission" date="2022-08" db="UniProtKB">
        <authorList>
            <consortium name="EnsemblMetazoa"/>
        </authorList>
    </citation>
    <scope>IDENTIFICATION</scope>
    <source>
        <strain evidence="4">Israel</strain>
    </source>
</reference>
<protein>
    <submittedName>
        <fullName evidence="4">Uncharacterized protein</fullName>
    </submittedName>
</protein>
<evidence type="ECO:0000313" key="5">
    <source>
        <dbReference type="Proteomes" id="UP000092462"/>
    </source>
</evidence>
<organism evidence="4 5">
    <name type="scientific">Phlebotomus papatasi</name>
    <name type="common">Sandfly</name>
    <dbReference type="NCBI Taxonomy" id="29031"/>
    <lineage>
        <taxon>Eukaryota</taxon>
        <taxon>Metazoa</taxon>
        <taxon>Ecdysozoa</taxon>
        <taxon>Arthropoda</taxon>
        <taxon>Hexapoda</taxon>
        <taxon>Insecta</taxon>
        <taxon>Pterygota</taxon>
        <taxon>Neoptera</taxon>
        <taxon>Endopterygota</taxon>
        <taxon>Diptera</taxon>
        <taxon>Nematocera</taxon>
        <taxon>Psychodoidea</taxon>
        <taxon>Psychodidae</taxon>
        <taxon>Phlebotomus</taxon>
        <taxon>Phlebotomus</taxon>
    </lineage>
</organism>
<dbReference type="VEuPathDB" id="VectorBase:PPAPM1_002490"/>
<dbReference type="Proteomes" id="UP000092462">
    <property type="component" value="Unassembled WGS sequence"/>
</dbReference>
<feature type="transmembrane region" description="Helical" evidence="2">
    <location>
        <begin position="51"/>
        <end position="72"/>
    </location>
</feature>
<dbReference type="OrthoDB" id="7779986at2759"/>
<dbReference type="EnsemblMetazoa" id="PPAI002570-RA">
    <property type="protein sequence ID" value="PPAI002570-PA"/>
    <property type="gene ID" value="PPAI002570"/>
</dbReference>
<dbReference type="AlphaFoldDB" id="A0A1B0D512"/>
<dbReference type="RefSeq" id="XP_055715312.1">
    <property type="nucleotide sequence ID" value="XM_055859337.1"/>
</dbReference>
<keyword evidence="2" id="KW-0472">Membrane</keyword>
<feature type="compositionally biased region" description="Polar residues" evidence="1">
    <location>
        <begin position="80"/>
        <end position="89"/>
    </location>
</feature>
<proteinExistence type="predicted"/>
<sequence length="99" mass="11313">MKLIKRGWFYLVVILVLLSLFTEETEARRKVLRGRRVMTRSYKRGLPIPAWAIIVAVALANLIVGGILYAVMYRFVLSKDVSSQNSYTPARTMEDSYVA</sequence>
<feature type="signal peptide" evidence="3">
    <location>
        <begin position="1"/>
        <end position="27"/>
    </location>
</feature>
<dbReference type="GeneID" id="129809493"/>
<keyword evidence="2" id="KW-0812">Transmembrane</keyword>
<name>A0A1B0D512_PHLPP</name>
<keyword evidence="2" id="KW-1133">Transmembrane helix</keyword>
<dbReference type="KEGG" id="ppap:129809493"/>
<evidence type="ECO:0000256" key="2">
    <source>
        <dbReference type="SAM" id="Phobius"/>
    </source>
</evidence>
<evidence type="ECO:0000256" key="3">
    <source>
        <dbReference type="SAM" id="SignalP"/>
    </source>
</evidence>
<dbReference type="VEuPathDB" id="VectorBase:PPAI002570"/>
<keyword evidence="3" id="KW-0732">Signal</keyword>
<dbReference type="EMBL" id="AJVK01011686">
    <property type="status" value="NOT_ANNOTATED_CDS"/>
    <property type="molecule type" value="Genomic_DNA"/>
</dbReference>
<feature type="region of interest" description="Disordered" evidence="1">
    <location>
        <begin position="80"/>
        <end position="99"/>
    </location>
</feature>
<evidence type="ECO:0000256" key="1">
    <source>
        <dbReference type="SAM" id="MobiDB-lite"/>
    </source>
</evidence>
<accession>A0A1B0D512</accession>